<keyword evidence="4" id="KW-1185">Reference proteome</keyword>
<evidence type="ECO:0000313" key="3">
    <source>
        <dbReference type="EMBL" id="MXR35885.1"/>
    </source>
</evidence>
<accession>A0A845BHV1</accession>
<proteinExistence type="predicted"/>
<keyword evidence="1" id="KW-0732">Signal</keyword>
<comment type="caution">
    <text evidence="3">The sequence shown here is derived from an EMBL/GenBank/DDBJ whole genome shotgun (WGS) entry which is preliminary data.</text>
</comment>
<evidence type="ECO:0000256" key="1">
    <source>
        <dbReference type="SAM" id="SignalP"/>
    </source>
</evidence>
<evidence type="ECO:0000313" key="4">
    <source>
        <dbReference type="Proteomes" id="UP000467214"/>
    </source>
</evidence>
<protein>
    <submittedName>
        <fullName evidence="3">DUF2059 domain-containing protein</fullName>
    </submittedName>
</protein>
<sequence length="181" mass="19282">MFAQRRIAGLLSALLLAVPMMVQAAPAADTAAVKELISATRINGMLPMLAQRAATSAGPLLQKYLVDNKIELTAEQQKKAQDGLKAYGDGQMKLVKDYFDSNATKQQFEQALVNSYGSAFTTAEIKQITAFVKTPAGQKWLQSNGAVIDRAAADVMQSAQKALLPKMEAAAASYGKSISGK</sequence>
<dbReference type="EMBL" id="WSSB01000002">
    <property type="protein sequence ID" value="MXR35885.1"/>
    <property type="molecule type" value="Genomic_DNA"/>
</dbReference>
<dbReference type="AlphaFoldDB" id="A0A845BHV1"/>
<dbReference type="Pfam" id="PF09832">
    <property type="entry name" value="DUF2059"/>
    <property type="match status" value="1"/>
</dbReference>
<gene>
    <name evidence="3" type="ORF">GQF02_02710</name>
</gene>
<organism evidence="3 4">
    <name type="scientific">Craterilacuibacter sinensis</name>
    <dbReference type="NCBI Taxonomy" id="2686017"/>
    <lineage>
        <taxon>Bacteria</taxon>
        <taxon>Pseudomonadati</taxon>
        <taxon>Pseudomonadota</taxon>
        <taxon>Betaproteobacteria</taxon>
        <taxon>Neisseriales</taxon>
        <taxon>Neisseriaceae</taxon>
        <taxon>Craterilacuibacter</taxon>
    </lineage>
</organism>
<dbReference type="RefSeq" id="WP_124735554.1">
    <property type="nucleotide sequence ID" value="NZ_WSSB01000002.1"/>
</dbReference>
<evidence type="ECO:0000259" key="2">
    <source>
        <dbReference type="Pfam" id="PF09832"/>
    </source>
</evidence>
<reference evidence="3 4" key="1">
    <citation type="submission" date="2019-12" db="EMBL/GenBank/DDBJ databases">
        <title>Neisseriaceae gen. nov. sp. Genome sequencing and assembly.</title>
        <authorList>
            <person name="Liu Z."/>
            <person name="Li A."/>
        </authorList>
    </citation>
    <scope>NUCLEOTIDE SEQUENCE [LARGE SCALE GENOMIC DNA]</scope>
    <source>
        <strain evidence="3 4">B2N2-7</strain>
    </source>
</reference>
<dbReference type="Proteomes" id="UP000467214">
    <property type="component" value="Unassembled WGS sequence"/>
</dbReference>
<feature type="signal peptide" evidence="1">
    <location>
        <begin position="1"/>
        <end position="24"/>
    </location>
</feature>
<dbReference type="InterPro" id="IPR018637">
    <property type="entry name" value="DUF2059"/>
</dbReference>
<feature type="chain" id="PRO_5032328238" evidence="1">
    <location>
        <begin position="25"/>
        <end position="181"/>
    </location>
</feature>
<name>A0A845BHV1_9NEIS</name>
<feature type="domain" description="DUF2059" evidence="2">
    <location>
        <begin position="106"/>
        <end position="165"/>
    </location>
</feature>